<feature type="compositionally biased region" description="Polar residues" evidence="1">
    <location>
        <begin position="367"/>
        <end position="387"/>
    </location>
</feature>
<protein>
    <recommendedName>
        <fullName evidence="3">Reverse transcriptase Ty1/copia-type domain-containing protein</fullName>
    </recommendedName>
</protein>
<organism evidence="2">
    <name type="scientific">Fagus sylvatica</name>
    <name type="common">Beechnut</name>
    <dbReference type="NCBI Taxonomy" id="28930"/>
    <lineage>
        <taxon>Eukaryota</taxon>
        <taxon>Viridiplantae</taxon>
        <taxon>Streptophyta</taxon>
        <taxon>Embryophyta</taxon>
        <taxon>Tracheophyta</taxon>
        <taxon>Spermatophyta</taxon>
        <taxon>Magnoliopsida</taxon>
        <taxon>eudicotyledons</taxon>
        <taxon>Gunneridae</taxon>
        <taxon>Pentapetalae</taxon>
        <taxon>rosids</taxon>
        <taxon>fabids</taxon>
        <taxon>Fagales</taxon>
        <taxon>Fagaceae</taxon>
        <taxon>Fagus</taxon>
    </lineage>
</organism>
<evidence type="ECO:0000313" key="2">
    <source>
        <dbReference type="EMBL" id="SPC85260.1"/>
    </source>
</evidence>
<sequence>MLYLSRCLGHVGTHVYSTLSSQIHEHPLSISNFKERRFLSVADYFHKFTQLTDTLAAVDQPLPPHEALSFLLAGLGSDYDSLVTSVKTQVQPMSLEDLYGHMLSHELRLAQNQPTVDLSNVSANFTNKGPSNCGGRGGRHSSNYSSNRGGRFSSNNHRGRGRGRQNYSYSSNRPVCQVCQKPGHVALQCYHRFDNTYTYESTPQMQALFATPNYSQDPNWYPDSGATHHLTHDLGNLNIRADEYQGSDQIRVGSGFEASSVARPPSKHGLYPFPSSSTQRSFIPRALIGERTSFLNWHSRLEMLFFKNPVFHSTNPSPSSSSLGSQNSPPSILGPPPALSSPMLPSILGPPPALSSPMLTHGLPNSRLAQAQSTISPQAQSHTSRAPNTPPTQPGHYSPNAITEIPPDSNNSPDPSPEPSNNNPGSPSSNITPESPNSPQTSTAKPNPPNPTHPMLTRSKNLIFKPKNPTDGTTRYPLPKALATASTLLLKSRATYLSSNPVFHARTKHVEIDFHFVRDMVASKHLIIRFISSADQLADLLTKPISSNGFLQLRTKLNVLSIPLGLRGRVMDKDRDSPSDKIKEESPLANNPPAAA</sequence>
<accession>A0A2N9FE22</accession>
<feature type="region of interest" description="Disordered" evidence="1">
    <location>
        <begin position="314"/>
        <end position="477"/>
    </location>
</feature>
<feature type="region of interest" description="Disordered" evidence="1">
    <location>
        <begin position="571"/>
        <end position="596"/>
    </location>
</feature>
<dbReference type="PANTHER" id="PTHR47481">
    <property type="match status" value="1"/>
</dbReference>
<gene>
    <name evidence="2" type="ORF">FSB_LOCUS13142</name>
</gene>
<feature type="region of interest" description="Disordered" evidence="1">
    <location>
        <begin position="127"/>
        <end position="169"/>
    </location>
</feature>
<name>A0A2N9FE22_FAGSY</name>
<feature type="compositionally biased region" description="Low complexity" evidence="1">
    <location>
        <begin position="314"/>
        <end position="331"/>
    </location>
</feature>
<feature type="compositionally biased region" description="Polar residues" evidence="1">
    <location>
        <begin position="431"/>
        <end position="445"/>
    </location>
</feature>
<evidence type="ECO:0000256" key="1">
    <source>
        <dbReference type="SAM" id="MobiDB-lite"/>
    </source>
</evidence>
<dbReference type="PANTHER" id="PTHR47481:SF10">
    <property type="entry name" value="COPIA-LIKE POLYPROTEIN_RETROTRANSPOSON"/>
    <property type="match status" value="1"/>
</dbReference>
<feature type="compositionally biased region" description="Basic and acidic residues" evidence="1">
    <location>
        <begin position="571"/>
        <end position="586"/>
    </location>
</feature>
<dbReference type="AlphaFoldDB" id="A0A2N9FE22"/>
<proteinExistence type="predicted"/>
<dbReference type="CDD" id="cd09272">
    <property type="entry name" value="RNase_HI_RT_Ty1"/>
    <property type="match status" value="1"/>
</dbReference>
<feature type="compositionally biased region" description="Low complexity" evidence="1">
    <location>
        <begin position="406"/>
        <end position="430"/>
    </location>
</feature>
<reference evidence="2" key="1">
    <citation type="submission" date="2018-02" db="EMBL/GenBank/DDBJ databases">
        <authorList>
            <person name="Cohen D.B."/>
            <person name="Kent A.D."/>
        </authorList>
    </citation>
    <scope>NUCLEOTIDE SEQUENCE</scope>
</reference>
<dbReference type="EMBL" id="OIVN01000769">
    <property type="protein sequence ID" value="SPC85260.1"/>
    <property type="molecule type" value="Genomic_DNA"/>
</dbReference>
<feature type="compositionally biased region" description="Low complexity" evidence="1">
    <location>
        <begin position="140"/>
        <end position="156"/>
    </location>
</feature>
<evidence type="ECO:0008006" key="3">
    <source>
        <dbReference type="Google" id="ProtNLM"/>
    </source>
</evidence>